<dbReference type="SMART" id="SM00220">
    <property type="entry name" value="S_TKc"/>
    <property type="match status" value="1"/>
</dbReference>
<dbReference type="GO" id="GO:0004674">
    <property type="term" value="F:protein serine/threonine kinase activity"/>
    <property type="evidence" value="ECO:0007669"/>
    <property type="project" value="UniProtKB-KW"/>
</dbReference>
<evidence type="ECO:0000256" key="6">
    <source>
        <dbReference type="ARBA" id="ARBA00022840"/>
    </source>
</evidence>
<evidence type="ECO:0000256" key="5">
    <source>
        <dbReference type="ARBA" id="ARBA00022777"/>
    </source>
</evidence>
<dbReference type="PROSITE" id="PS00107">
    <property type="entry name" value="PROTEIN_KINASE_ATP"/>
    <property type="match status" value="1"/>
</dbReference>
<dbReference type="SUPFAM" id="SSF56112">
    <property type="entry name" value="Protein kinase-like (PK-like)"/>
    <property type="match status" value="1"/>
</dbReference>
<name>A0AB39RV23_9ACTN</name>
<dbReference type="PANTHER" id="PTHR43289:SF6">
    <property type="entry name" value="SERINE_THREONINE-PROTEIN KINASE NEKL-3"/>
    <property type="match status" value="1"/>
</dbReference>
<dbReference type="AlphaFoldDB" id="A0AB39RV23"/>
<evidence type="ECO:0000313" key="10">
    <source>
        <dbReference type="EMBL" id="XDQ57996.1"/>
    </source>
</evidence>
<dbReference type="PROSITE" id="PS00108">
    <property type="entry name" value="PROTEIN_KINASE_ST"/>
    <property type="match status" value="1"/>
</dbReference>
<dbReference type="InterPro" id="IPR011009">
    <property type="entry name" value="Kinase-like_dom_sf"/>
</dbReference>
<feature type="region of interest" description="Disordered" evidence="8">
    <location>
        <begin position="312"/>
        <end position="367"/>
    </location>
</feature>
<accession>A0AB39RV23</accession>
<evidence type="ECO:0000256" key="7">
    <source>
        <dbReference type="PROSITE-ProRule" id="PRU10141"/>
    </source>
</evidence>
<dbReference type="Gene3D" id="3.30.200.20">
    <property type="entry name" value="Phosphorylase Kinase, domain 1"/>
    <property type="match status" value="1"/>
</dbReference>
<dbReference type="EC" id="2.7.11.1" evidence="1"/>
<dbReference type="Gene3D" id="1.10.510.10">
    <property type="entry name" value="Transferase(Phosphotransferase) domain 1"/>
    <property type="match status" value="1"/>
</dbReference>
<dbReference type="CDD" id="cd14014">
    <property type="entry name" value="STKc_PknB_like"/>
    <property type="match status" value="1"/>
</dbReference>
<evidence type="ECO:0000256" key="2">
    <source>
        <dbReference type="ARBA" id="ARBA00022527"/>
    </source>
</evidence>
<dbReference type="Pfam" id="PF00069">
    <property type="entry name" value="Pkinase"/>
    <property type="match status" value="1"/>
</dbReference>
<dbReference type="PROSITE" id="PS50011">
    <property type="entry name" value="PROTEIN_KINASE_DOM"/>
    <property type="match status" value="1"/>
</dbReference>
<keyword evidence="3 10" id="KW-0808">Transferase</keyword>
<keyword evidence="5 10" id="KW-0418">Kinase</keyword>
<dbReference type="InterPro" id="IPR000719">
    <property type="entry name" value="Prot_kinase_dom"/>
</dbReference>
<proteinExistence type="predicted"/>
<keyword evidence="6 7" id="KW-0067">ATP-binding</keyword>
<dbReference type="InterPro" id="IPR008271">
    <property type="entry name" value="Ser/Thr_kinase_AS"/>
</dbReference>
<gene>
    <name evidence="10" type="ORF">AB5J53_43300</name>
</gene>
<dbReference type="InterPro" id="IPR017441">
    <property type="entry name" value="Protein_kinase_ATP_BS"/>
</dbReference>
<organism evidence="10">
    <name type="scientific">Streptomyces sp. R41</name>
    <dbReference type="NCBI Taxonomy" id="3238632"/>
    <lineage>
        <taxon>Bacteria</taxon>
        <taxon>Bacillati</taxon>
        <taxon>Actinomycetota</taxon>
        <taxon>Actinomycetes</taxon>
        <taxon>Kitasatosporales</taxon>
        <taxon>Streptomycetaceae</taxon>
        <taxon>Streptomyces</taxon>
    </lineage>
</organism>
<dbReference type="PANTHER" id="PTHR43289">
    <property type="entry name" value="MITOGEN-ACTIVATED PROTEIN KINASE KINASE KINASE 20-RELATED"/>
    <property type="match status" value="1"/>
</dbReference>
<sequence>MSDFQKGSSVHQIAFHWDGNHGHEGTGINAVAHSSSVERAEELGRELGPLLRVSRAATAGPSVVRTHSRDGDVMLVQRWPTADRSGRPRTISHVLIGDPWIMKTRLCLGLSYGGWRSQEKAELARGRHPEVDCEALDELARRRLPEMMELLPTVQQALVLVTAELLRDPTQRVSLLLEEQTPRGWPDRDAVPLVYLGLFLIFGSWLGQQWTFATYDTVDTHPLRLMSVPRWEPDTSAAGPLARVMGRRPDVPRFEHMAAARLVKHLLAQRQEVAGVPQLVEELADGANLGWERRRERLREILGIARPNGARAIAPAPLPSELGPTSEWDRDRNQERESGGEAKQAQDQERARSTRRPAASETGRLNHALRTWHEAPTVAAARHLAGHEGLLVDDRYLLTALIGQGGMARVWLGHDQRLKRPVAVKEILFGSATTLSERASLTARMQIEAQAAARMRHQNIVAVHDAFHFQGTPWIVMEYVPGTGLDVLMRDQGPLPWKYAAAFGAQVADALAHVHAAGVIHRDLKPGNILVSDAQVILTDFGISRMLDVPGVTTAGKVIGTLPYMSPEQLYNKLVPASDLWALGVTMYEAVEGHRPFQGDTQPELFDAIRQHPLPPPRRAGALTALLTALLDKDAARRPDAQDTARTLRGAAR</sequence>
<evidence type="ECO:0000256" key="8">
    <source>
        <dbReference type="SAM" id="MobiDB-lite"/>
    </source>
</evidence>
<protein>
    <recommendedName>
        <fullName evidence="1">non-specific serine/threonine protein kinase</fullName>
        <ecNumber evidence="1">2.7.11.1</ecNumber>
    </recommendedName>
</protein>
<evidence type="ECO:0000259" key="9">
    <source>
        <dbReference type="PROSITE" id="PS50011"/>
    </source>
</evidence>
<evidence type="ECO:0000256" key="4">
    <source>
        <dbReference type="ARBA" id="ARBA00022741"/>
    </source>
</evidence>
<dbReference type="GO" id="GO:0005524">
    <property type="term" value="F:ATP binding"/>
    <property type="evidence" value="ECO:0007669"/>
    <property type="project" value="UniProtKB-UniRule"/>
</dbReference>
<feature type="domain" description="Protein kinase" evidence="9">
    <location>
        <begin position="396"/>
        <end position="653"/>
    </location>
</feature>
<keyword evidence="2" id="KW-0723">Serine/threonine-protein kinase</keyword>
<feature type="binding site" evidence="7">
    <location>
        <position position="425"/>
    </location>
    <ligand>
        <name>ATP</name>
        <dbReference type="ChEBI" id="CHEBI:30616"/>
    </ligand>
</feature>
<evidence type="ECO:0000256" key="1">
    <source>
        <dbReference type="ARBA" id="ARBA00012513"/>
    </source>
</evidence>
<dbReference type="EMBL" id="CP163443">
    <property type="protein sequence ID" value="XDQ57996.1"/>
    <property type="molecule type" value="Genomic_DNA"/>
</dbReference>
<evidence type="ECO:0000256" key="3">
    <source>
        <dbReference type="ARBA" id="ARBA00022679"/>
    </source>
</evidence>
<keyword evidence="4 7" id="KW-0547">Nucleotide-binding</keyword>
<reference evidence="10" key="1">
    <citation type="submission" date="2024-07" db="EMBL/GenBank/DDBJ databases">
        <authorList>
            <person name="Yu S.T."/>
        </authorList>
    </citation>
    <scope>NUCLEOTIDE SEQUENCE</scope>
    <source>
        <strain evidence="10">R41</strain>
    </source>
</reference>
<dbReference type="RefSeq" id="WP_369251055.1">
    <property type="nucleotide sequence ID" value="NZ_CP163443.1"/>
</dbReference>
<feature type="compositionally biased region" description="Basic and acidic residues" evidence="8">
    <location>
        <begin position="327"/>
        <end position="352"/>
    </location>
</feature>